<accession>A0AAC8VWW1</accession>
<gene>
    <name evidence="1" type="ORF">AL072_07365</name>
</gene>
<dbReference type="AlphaFoldDB" id="A0AAC8VWW1"/>
<reference evidence="1 2" key="2">
    <citation type="journal article" date="2016" name="Genome Announc.">
        <title>Complete Genome Sequence of a Strain of Azospirillum thiophilum Isolated from a Sulfide Spring.</title>
        <authorList>
            <person name="Fomenkov A."/>
            <person name="Vincze T."/>
            <person name="Grabovich M."/>
            <person name="Anton B.P."/>
            <person name="Dubinina G."/>
            <person name="Orlova M."/>
            <person name="Belousova E."/>
            <person name="Roberts R.J."/>
        </authorList>
    </citation>
    <scope>NUCLEOTIDE SEQUENCE [LARGE SCALE GENOMIC DNA]</scope>
    <source>
        <strain evidence="1 2">BV-S</strain>
    </source>
</reference>
<protein>
    <submittedName>
        <fullName evidence="1">Uncharacterized protein</fullName>
    </submittedName>
</protein>
<dbReference type="KEGG" id="ati:AL072_07365"/>
<evidence type="ECO:0000313" key="2">
    <source>
        <dbReference type="Proteomes" id="UP000069935"/>
    </source>
</evidence>
<reference evidence="2" key="1">
    <citation type="submission" date="2015-08" db="EMBL/GenBank/DDBJ databases">
        <title>Complete Genome Sequence of Azospirillum thiophilum BV-S.</title>
        <authorList>
            <person name="Fomenkov A."/>
            <person name="Vincze T."/>
            <person name="Grabovich M."/>
            <person name="Dubinina G."/>
            <person name="Orlova M."/>
            <person name="Belousova E."/>
            <person name="Roberts R.J."/>
        </authorList>
    </citation>
    <scope>NUCLEOTIDE SEQUENCE [LARGE SCALE GENOMIC DNA]</scope>
    <source>
        <strain evidence="2">BV-S</strain>
    </source>
</reference>
<proteinExistence type="predicted"/>
<dbReference type="RefSeq" id="WP_045580878.1">
    <property type="nucleotide sequence ID" value="NZ_CP012401.1"/>
</dbReference>
<dbReference type="Proteomes" id="UP000069935">
    <property type="component" value="Chromosome 1"/>
</dbReference>
<keyword evidence="2" id="KW-1185">Reference proteome</keyword>
<dbReference type="EMBL" id="CP012401">
    <property type="protein sequence ID" value="ALG70760.1"/>
    <property type="molecule type" value="Genomic_DNA"/>
</dbReference>
<name>A0AAC8VWW1_9PROT</name>
<organism evidence="1 2">
    <name type="scientific">Azospirillum thiophilum</name>
    <dbReference type="NCBI Taxonomy" id="528244"/>
    <lineage>
        <taxon>Bacteria</taxon>
        <taxon>Pseudomonadati</taxon>
        <taxon>Pseudomonadota</taxon>
        <taxon>Alphaproteobacteria</taxon>
        <taxon>Rhodospirillales</taxon>
        <taxon>Azospirillaceae</taxon>
        <taxon>Azospirillum</taxon>
    </lineage>
</organism>
<sequence length="72" mass="7943">MTTELTVSITLASDDPRETTRFEDRLRDWLDHQPGVAGMAIADRGNDAATETIWRAARKATFGPALKNPFAP</sequence>
<evidence type="ECO:0000313" key="1">
    <source>
        <dbReference type="EMBL" id="ALG70760.1"/>
    </source>
</evidence>